<dbReference type="InterPro" id="IPR006377">
    <property type="entry name" value="CcpA"/>
</dbReference>
<evidence type="ECO:0000256" key="6">
    <source>
        <dbReference type="ARBA" id="ARBA00023163"/>
    </source>
</evidence>
<dbReference type="SUPFAM" id="SSF47413">
    <property type="entry name" value="lambda repressor-like DNA-binding domains"/>
    <property type="match status" value="1"/>
</dbReference>
<keyword evidence="6 7" id="KW-0804">Transcription</keyword>
<dbReference type="PROSITE" id="PS50932">
    <property type="entry name" value="HTH_LACI_2"/>
    <property type="match status" value="1"/>
</dbReference>
<keyword evidence="5 7" id="KW-0010">Activator</keyword>
<sequence>MEENNTITIYDVARVAGVSMATVSRVVNGVANVKETTRKRVLNVIEELDYRPNAIARGLASKRSTTIGIVLPSFTHSYYSRIIIGIDDVARMYNYNILIANSDGDPDKEMALIDDFAAKQVDGIIFMGDTMADSVRQRISRLRTPVILAGMIDPEEQVPAVTIDHRQATVEAVGILAKNHEKLALITGPLVNAINTERFDGFKEALEANHRAFSELQVIETKYSYKAGMKLVDRVLAMGATAAYVTDDEVAAGLLNGLLDSGVKVPEDFEIITSNNTIVTNYTRPNLTSIDQPLYDVGAVSMRFLTKLINKEEIDEKTAILPYRMAIKQSTRQ</sequence>
<dbReference type="InterPro" id="IPR010982">
    <property type="entry name" value="Lambda_DNA-bd_dom_sf"/>
</dbReference>
<dbReference type="FunFam" id="1.10.260.40:FF:000002">
    <property type="entry name" value="HTH-type transcriptional repressor PurR"/>
    <property type="match status" value="1"/>
</dbReference>
<reference evidence="9 10" key="1">
    <citation type="submission" date="2020-08" db="EMBL/GenBank/DDBJ databases">
        <title>Genomic Encyclopedia of Type Strains, Phase IV (KMG-IV): sequencing the most valuable type-strain genomes for metagenomic binning, comparative biology and taxonomic classification.</title>
        <authorList>
            <person name="Goeker M."/>
        </authorList>
    </citation>
    <scope>NUCLEOTIDE SEQUENCE [LARGE SCALE GENOMIC DNA]</scope>
    <source>
        <strain evidence="9 10">DSM 14925</strain>
    </source>
</reference>
<dbReference type="GO" id="GO:0000976">
    <property type="term" value="F:transcription cis-regulatory region binding"/>
    <property type="evidence" value="ECO:0007669"/>
    <property type="project" value="TreeGrafter"/>
</dbReference>
<dbReference type="Gene3D" id="1.10.260.40">
    <property type="entry name" value="lambda repressor-like DNA-binding domains"/>
    <property type="match status" value="1"/>
</dbReference>
<evidence type="ECO:0000256" key="1">
    <source>
        <dbReference type="ARBA" id="ARBA00019435"/>
    </source>
</evidence>
<dbReference type="SUPFAM" id="SSF53822">
    <property type="entry name" value="Periplasmic binding protein-like I"/>
    <property type="match status" value="1"/>
</dbReference>
<protein>
    <recommendedName>
        <fullName evidence="1 7">Catabolite control protein A</fullName>
    </recommendedName>
</protein>
<evidence type="ECO:0000313" key="9">
    <source>
        <dbReference type="EMBL" id="MBB5888624.1"/>
    </source>
</evidence>
<keyword evidence="2 7" id="KW-0678">Repressor</keyword>
<name>A0A841C8E8_9LACT</name>
<dbReference type="EMBL" id="JACHHV010000034">
    <property type="protein sequence ID" value="MBB5888624.1"/>
    <property type="molecule type" value="Genomic_DNA"/>
</dbReference>
<evidence type="ECO:0000256" key="2">
    <source>
        <dbReference type="ARBA" id="ARBA00022491"/>
    </source>
</evidence>
<dbReference type="PANTHER" id="PTHR30146">
    <property type="entry name" value="LACI-RELATED TRANSCRIPTIONAL REPRESSOR"/>
    <property type="match status" value="1"/>
</dbReference>
<evidence type="ECO:0000256" key="3">
    <source>
        <dbReference type="ARBA" id="ARBA00023015"/>
    </source>
</evidence>
<evidence type="ECO:0000259" key="8">
    <source>
        <dbReference type="PROSITE" id="PS50932"/>
    </source>
</evidence>
<dbReference type="RefSeq" id="WP_183540857.1">
    <property type="nucleotide sequence ID" value="NZ_DASWOY010000037.1"/>
</dbReference>
<dbReference type="InterPro" id="IPR028082">
    <property type="entry name" value="Peripla_BP_I"/>
</dbReference>
<keyword evidence="3 7" id="KW-0805">Transcription regulation</keyword>
<proteinExistence type="predicted"/>
<evidence type="ECO:0000313" key="10">
    <source>
        <dbReference type="Proteomes" id="UP000562464"/>
    </source>
</evidence>
<comment type="caution">
    <text evidence="9">The sequence shown here is derived from an EMBL/GenBank/DDBJ whole genome shotgun (WGS) entry which is preliminary data.</text>
</comment>
<organism evidence="9 10">
    <name type="scientific">Lactovum miscens</name>
    <dbReference type="NCBI Taxonomy" id="190387"/>
    <lineage>
        <taxon>Bacteria</taxon>
        <taxon>Bacillati</taxon>
        <taxon>Bacillota</taxon>
        <taxon>Bacilli</taxon>
        <taxon>Lactobacillales</taxon>
        <taxon>Streptococcaceae</taxon>
        <taxon>Lactovum</taxon>
    </lineage>
</organism>
<dbReference type="Gene3D" id="3.40.50.2300">
    <property type="match status" value="2"/>
</dbReference>
<dbReference type="InterPro" id="IPR046335">
    <property type="entry name" value="LacI/GalR-like_sensor"/>
</dbReference>
<dbReference type="NCBIfam" id="TIGR01481">
    <property type="entry name" value="ccpA"/>
    <property type="match status" value="1"/>
</dbReference>
<dbReference type="Pfam" id="PF00356">
    <property type="entry name" value="LacI"/>
    <property type="match status" value="1"/>
</dbReference>
<evidence type="ECO:0000256" key="7">
    <source>
        <dbReference type="RuleBase" id="RU368079"/>
    </source>
</evidence>
<dbReference type="GO" id="GO:0003700">
    <property type="term" value="F:DNA-binding transcription factor activity"/>
    <property type="evidence" value="ECO:0007669"/>
    <property type="project" value="TreeGrafter"/>
</dbReference>
<evidence type="ECO:0000256" key="5">
    <source>
        <dbReference type="ARBA" id="ARBA00023159"/>
    </source>
</evidence>
<feature type="domain" description="HTH lacI-type" evidence="8">
    <location>
        <begin position="7"/>
        <end position="61"/>
    </location>
</feature>
<keyword evidence="10" id="KW-1185">Reference proteome</keyword>
<accession>A0A841C8E8</accession>
<dbReference type="CDD" id="cd01392">
    <property type="entry name" value="HTH_LacI"/>
    <property type="match status" value="1"/>
</dbReference>
<evidence type="ECO:0000256" key="4">
    <source>
        <dbReference type="ARBA" id="ARBA00023125"/>
    </source>
</evidence>
<dbReference type="AlphaFoldDB" id="A0A841C8E8"/>
<comment type="function">
    <text evidence="7">Global transcriptional regulator of carbon catabolite repression (CCR) and carbon catabolite activation (CCA), which ensures optimal energy usage under diverse conditions.</text>
</comment>
<dbReference type="Proteomes" id="UP000562464">
    <property type="component" value="Unassembled WGS sequence"/>
</dbReference>
<dbReference type="SMART" id="SM00354">
    <property type="entry name" value="HTH_LACI"/>
    <property type="match status" value="1"/>
</dbReference>
<dbReference type="PRINTS" id="PR00036">
    <property type="entry name" value="HTHLACI"/>
</dbReference>
<dbReference type="PANTHER" id="PTHR30146:SF150">
    <property type="entry name" value="ARABINOSE METABOLISM TRANSCRIPTIONAL REPRESSOR"/>
    <property type="match status" value="1"/>
</dbReference>
<dbReference type="PROSITE" id="PS00356">
    <property type="entry name" value="HTH_LACI_1"/>
    <property type="match status" value="1"/>
</dbReference>
<dbReference type="Pfam" id="PF13377">
    <property type="entry name" value="Peripla_BP_3"/>
    <property type="match status" value="1"/>
</dbReference>
<dbReference type="InterPro" id="IPR000843">
    <property type="entry name" value="HTH_LacI"/>
</dbReference>
<gene>
    <name evidence="9" type="ORF">HNQ37_001526</name>
</gene>
<keyword evidence="4 7" id="KW-0238">DNA-binding</keyword>